<organism evidence="1 2">
    <name type="scientific">Sclerotinia sclerotiorum (strain ATCC 18683 / 1980 / Ss-1)</name>
    <name type="common">White mold</name>
    <name type="synonym">Whetzelinia sclerotiorum</name>
    <dbReference type="NCBI Taxonomy" id="665079"/>
    <lineage>
        <taxon>Eukaryota</taxon>
        <taxon>Fungi</taxon>
        <taxon>Dikarya</taxon>
        <taxon>Ascomycota</taxon>
        <taxon>Pezizomycotina</taxon>
        <taxon>Leotiomycetes</taxon>
        <taxon>Helotiales</taxon>
        <taxon>Sclerotiniaceae</taxon>
        <taxon>Sclerotinia</taxon>
    </lineage>
</organism>
<dbReference type="InterPro" id="IPR022025">
    <property type="entry name" value="Amidoligase_2"/>
</dbReference>
<dbReference type="HOGENOM" id="CLU_045425_1_0_1"/>
<protein>
    <recommendedName>
        <fullName evidence="3">Amidoligase enzyme</fullName>
    </recommendedName>
</protein>
<dbReference type="RefSeq" id="XP_001589436.1">
    <property type="nucleotide sequence ID" value="XM_001589386.1"/>
</dbReference>
<accession>A7EUZ9</accession>
<evidence type="ECO:0000313" key="1">
    <source>
        <dbReference type="EMBL" id="EDN93291.1"/>
    </source>
</evidence>
<dbReference type="OMA" id="CHPSHRI"/>
<dbReference type="InParanoid" id="A7EUZ9"/>
<dbReference type="PANTHER" id="PTHR36847:SF1">
    <property type="entry name" value="AMIDOLIGASE ENZYME"/>
    <property type="match status" value="1"/>
</dbReference>
<dbReference type="PANTHER" id="PTHR36847">
    <property type="entry name" value="AMIDOLIGASE ENZYME"/>
    <property type="match status" value="1"/>
</dbReference>
<name>A7EUZ9_SCLS1</name>
<dbReference type="EMBL" id="CH476633">
    <property type="protein sequence ID" value="EDN93291.1"/>
    <property type="molecule type" value="Genomic_DNA"/>
</dbReference>
<dbReference type="Pfam" id="PF12224">
    <property type="entry name" value="Amidoligase_2"/>
    <property type="match status" value="1"/>
</dbReference>
<dbReference type="AlphaFoldDB" id="A7EUZ9"/>
<proteinExistence type="predicted"/>
<dbReference type="KEGG" id="ssl:SS1G_09157"/>
<reference evidence="2" key="1">
    <citation type="journal article" date="2011" name="PLoS Genet.">
        <title>Genomic analysis of the necrotrophic fungal pathogens Sclerotinia sclerotiorum and Botrytis cinerea.</title>
        <authorList>
            <person name="Amselem J."/>
            <person name="Cuomo C.A."/>
            <person name="van Kan J.A."/>
            <person name="Viaud M."/>
            <person name="Benito E.P."/>
            <person name="Couloux A."/>
            <person name="Coutinho P.M."/>
            <person name="de Vries R.P."/>
            <person name="Dyer P.S."/>
            <person name="Fillinger S."/>
            <person name="Fournier E."/>
            <person name="Gout L."/>
            <person name="Hahn M."/>
            <person name="Kohn L."/>
            <person name="Lapalu N."/>
            <person name="Plummer K.M."/>
            <person name="Pradier J.M."/>
            <person name="Quevillon E."/>
            <person name="Sharon A."/>
            <person name="Simon A."/>
            <person name="ten Have A."/>
            <person name="Tudzynski B."/>
            <person name="Tudzynski P."/>
            <person name="Wincker P."/>
            <person name="Andrew M."/>
            <person name="Anthouard V."/>
            <person name="Beever R.E."/>
            <person name="Beffa R."/>
            <person name="Benoit I."/>
            <person name="Bouzid O."/>
            <person name="Brault B."/>
            <person name="Chen Z."/>
            <person name="Choquer M."/>
            <person name="Collemare J."/>
            <person name="Cotton P."/>
            <person name="Danchin E.G."/>
            <person name="Da Silva C."/>
            <person name="Gautier A."/>
            <person name="Giraud C."/>
            <person name="Giraud T."/>
            <person name="Gonzalez C."/>
            <person name="Grossetete S."/>
            <person name="Guldener U."/>
            <person name="Henrissat B."/>
            <person name="Howlett B.J."/>
            <person name="Kodira C."/>
            <person name="Kretschmer M."/>
            <person name="Lappartient A."/>
            <person name="Leroch M."/>
            <person name="Levis C."/>
            <person name="Mauceli E."/>
            <person name="Neuveglise C."/>
            <person name="Oeser B."/>
            <person name="Pearson M."/>
            <person name="Poulain J."/>
            <person name="Poussereau N."/>
            <person name="Quesneville H."/>
            <person name="Rascle C."/>
            <person name="Schumacher J."/>
            <person name="Segurens B."/>
            <person name="Sexton A."/>
            <person name="Silva E."/>
            <person name="Sirven C."/>
            <person name="Soanes D.M."/>
            <person name="Talbot N.J."/>
            <person name="Templeton M."/>
            <person name="Yandava C."/>
            <person name="Yarden O."/>
            <person name="Zeng Q."/>
            <person name="Rollins J.A."/>
            <person name="Lebrun M.H."/>
            <person name="Dickman M."/>
        </authorList>
    </citation>
    <scope>NUCLEOTIDE SEQUENCE [LARGE SCALE GENOMIC DNA]</scope>
    <source>
        <strain evidence="2">ATCC 18683 / 1980 / Ss-1</strain>
    </source>
</reference>
<gene>
    <name evidence="1" type="ORF">SS1G_09157</name>
</gene>
<keyword evidence="2" id="KW-1185">Reference proteome</keyword>
<sequence>MLNFELKEVQRDERLGFGIEFEFALATLPLGTEDPEPEDGRGIYSIDAPVNYPETVTSTLSDIDRELNVQLHIVNELKTNGITAASQIQLERDRKAWKNGSLDKEPDPSDILWMVKHDDTIQFPTAQVKTYKWYKVEICTPALMFSPWNLRHIWDVLGVLERRYRLNCNQSCGLHIHVGLGKKEFSLDVLKNLMAIIFTFERQLEQCHPSHRIKNKYSYPLRDYADINENYEPGKNFSCSDKHWKHNRYLERRRKLPTVPAFGRSAKNSLTAIFNAKSRAEIVKIFRSDEDVRLGFNIRFLDEPYPDSFKHTIEFRQHEATTAPKRIERWLNICCRLVDVARQTASASAEEKELFHQFLEEHIGQDVEDFGLVILLVNLGLMQEAEYYSYEIANNPELRPLRKNVLKRFCDNIVAAIMSSVECYDMASQIYEGMSLTLFSAGTVYAFYISKA</sequence>
<evidence type="ECO:0000313" key="2">
    <source>
        <dbReference type="Proteomes" id="UP000001312"/>
    </source>
</evidence>
<dbReference type="GeneID" id="5485922"/>
<evidence type="ECO:0008006" key="3">
    <source>
        <dbReference type="Google" id="ProtNLM"/>
    </source>
</evidence>
<dbReference type="Proteomes" id="UP000001312">
    <property type="component" value="Unassembled WGS sequence"/>
</dbReference>